<name>A0A914WYW6_9BILA</name>
<protein>
    <submittedName>
        <fullName evidence="3">Uncharacterized protein</fullName>
    </submittedName>
</protein>
<sequence length="129" mass="14714">MSQSSQSETKGDDLRTTIQKSLDNHRRLMEEIERLETAIDAIAVARRRGRPQNPQTIIPPADVVDTAVLMDLKVNARFIHTRLTTDYETTRDWLARHRLLANSVTRPGCQQPMRLTKKAELVLDGEHVS</sequence>
<dbReference type="Proteomes" id="UP000887566">
    <property type="component" value="Unplaced"/>
</dbReference>
<evidence type="ECO:0000256" key="1">
    <source>
        <dbReference type="SAM" id="MobiDB-lite"/>
    </source>
</evidence>
<reference evidence="3" key="1">
    <citation type="submission" date="2022-11" db="UniProtKB">
        <authorList>
            <consortium name="WormBaseParasite"/>
        </authorList>
    </citation>
    <scope>IDENTIFICATION</scope>
</reference>
<proteinExistence type="predicted"/>
<keyword evidence="2" id="KW-1185">Reference proteome</keyword>
<evidence type="ECO:0000313" key="2">
    <source>
        <dbReference type="Proteomes" id="UP000887566"/>
    </source>
</evidence>
<feature type="region of interest" description="Disordered" evidence="1">
    <location>
        <begin position="1"/>
        <end position="21"/>
    </location>
</feature>
<dbReference type="WBParaSite" id="PSAMB.scaffold5962size10482.g27623.t1">
    <property type="protein sequence ID" value="PSAMB.scaffold5962size10482.g27623.t1"/>
    <property type="gene ID" value="PSAMB.scaffold5962size10482.g27623"/>
</dbReference>
<dbReference type="AlphaFoldDB" id="A0A914WYW6"/>
<evidence type="ECO:0000313" key="3">
    <source>
        <dbReference type="WBParaSite" id="PSAMB.scaffold5962size10482.g27623.t1"/>
    </source>
</evidence>
<organism evidence="2 3">
    <name type="scientific">Plectus sambesii</name>
    <dbReference type="NCBI Taxonomy" id="2011161"/>
    <lineage>
        <taxon>Eukaryota</taxon>
        <taxon>Metazoa</taxon>
        <taxon>Ecdysozoa</taxon>
        <taxon>Nematoda</taxon>
        <taxon>Chromadorea</taxon>
        <taxon>Plectida</taxon>
        <taxon>Plectina</taxon>
        <taxon>Plectoidea</taxon>
        <taxon>Plectidae</taxon>
        <taxon>Plectus</taxon>
    </lineage>
</organism>
<accession>A0A914WYW6</accession>